<dbReference type="EMBL" id="SHKL01000001">
    <property type="protein sequence ID" value="RZT86381.1"/>
    <property type="molecule type" value="Genomic_DNA"/>
</dbReference>
<feature type="transmembrane region" description="Helical" evidence="7">
    <location>
        <begin position="92"/>
        <end position="112"/>
    </location>
</feature>
<dbReference type="InterPro" id="IPR037185">
    <property type="entry name" value="EmrE-like"/>
</dbReference>
<name>A0A4Q7UZD4_PSEST</name>
<evidence type="ECO:0000256" key="2">
    <source>
        <dbReference type="ARBA" id="ARBA00007362"/>
    </source>
</evidence>
<evidence type="ECO:0000256" key="6">
    <source>
        <dbReference type="ARBA" id="ARBA00023136"/>
    </source>
</evidence>
<feature type="domain" description="EamA" evidence="8">
    <location>
        <begin position="41"/>
        <end position="164"/>
    </location>
</feature>
<evidence type="ECO:0000256" key="1">
    <source>
        <dbReference type="ARBA" id="ARBA00004651"/>
    </source>
</evidence>
<protein>
    <submittedName>
        <fullName evidence="9">Drug/metabolite transporter (DMT)-like permease</fullName>
    </submittedName>
</protein>
<evidence type="ECO:0000256" key="3">
    <source>
        <dbReference type="ARBA" id="ARBA00022475"/>
    </source>
</evidence>
<dbReference type="Proteomes" id="UP000291591">
    <property type="component" value="Unassembled WGS sequence"/>
</dbReference>
<evidence type="ECO:0000256" key="7">
    <source>
        <dbReference type="SAM" id="Phobius"/>
    </source>
</evidence>
<keyword evidence="6 7" id="KW-0472">Membrane</keyword>
<feature type="transmembrane region" description="Helical" evidence="7">
    <location>
        <begin position="242"/>
        <end position="261"/>
    </location>
</feature>
<dbReference type="PANTHER" id="PTHR42920">
    <property type="entry name" value="OS03G0707200 PROTEIN-RELATED"/>
    <property type="match status" value="1"/>
</dbReference>
<feature type="transmembrane region" description="Helical" evidence="7">
    <location>
        <begin position="273"/>
        <end position="292"/>
    </location>
</feature>
<comment type="caution">
    <text evidence="9">The sequence shown here is derived from an EMBL/GenBank/DDBJ whole genome shotgun (WGS) entry which is preliminary data.</text>
</comment>
<keyword evidence="10" id="KW-1185">Reference proteome</keyword>
<dbReference type="Pfam" id="PF00892">
    <property type="entry name" value="EamA"/>
    <property type="match status" value="2"/>
</dbReference>
<dbReference type="InterPro" id="IPR051258">
    <property type="entry name" value="Diverse_Substrate_Transporter"/>
</dbReference>
<reference evidence="9 10" key="1">
    <citation type="submission" date="2019-02" db="EMBL/GenBank/DDBJ databases">
        <title>Sequencing the genomes of 1000 actinobacteria strains.</title>
        <authorList>
            <person name="Klenk H.-P."/>
        </authorList>
    </citation>
    <scope>NUCLEOTIDE SEQUENCE [LARGE SCALE GENOMIC DNA]</scope>
    <source>
        <strain evidence="9 10">DSM 45779</strain>
    </source>
</reference>
<evidence type="ECO:0000259" key="8">
    <source>
        <dbReference type="Pfam" id="PF00892"/>
    </source>
</evidence>
<evidence type="ECO:0000256" key="4">
    <source>
        <dbReference type="ARBA" id="ARBA00022692"/>
    </source>
</evidence>
<keyword evidence="3" id="KW-1003">Cell membrane</keyword>
<comment type="subcellular location">
    <subcellularLocation>
        <location evidence="1">Cell membrane</location>
        <topology evidence="1">Multi-pass membrane protein</topology>
    </subcellularLocation>
</comment>
<keyword evidence="5 7" id="KW-1133">Transmembrane helix</keyword>
<evidence type="ECO:0000313" key="9">
    <source>
        <dbReference type="EMBL" id="RZT86381.1"/>
    </source>
</evidence>
<dbReference type="GO" id="GO:0005886">
    <property type="term" value="C:plasma membrane"/>
    <property type="evidence" value="ECO:0007669"/>
    <property type="project" value="UniProtKB-SubCell"/>
</dbReference>
<feature type="transmembrane region" description="Helical" evidence="7">
    <location>
        <begin position="152"/>
        <end position="172"/>
    </location>
</feature>
<feature type="transmembrane region" description="Helical" evidence="7">
    <location>
        <begin position="298"/>
        <end position="315"/>
    </location>
</feature>
<feature type="transmembrane region" description="Helical" evidence="7">
    <location>
        <begin position="178"/>
        <end position="197"/>
    </location>
</feature>
<evidence type="ECO:0000313" key="10">
    <source>
        <dbReference type="Proteomes" id="UP000291591"/>
    </source>
</evidence>
<gene>
    <name evidence="9" type="ORF">EV383_3275</name>
</gene>
<proteinExistence type="inferred from homology"/>
<accession>A0A4Q7UZD4</accession>
<sequence length="331" mass="33009">MFVIAAGSVDAVTASLDTRRPYVPAPSPLSPDPRAVGTLLAGAAALSWTGILVALAGTDAATASFWRCALALVVLGPLAWREARRHGRPDAGMVGWAALAGVLLGTDFLLWTRSVLDAGAGIANVVLSVQVVALPLLAWLVSGTRVPRRQLLAAPVLLAGIALAGGVLGSAGDTPAPVRGAVLGALAGLAYAGYLFLQRAGARRSAVHVFTPVAVATASAAVTTGLAGVATTGIAVSLPAPTWMWLALLAVTGQVVAWVLIGRGSAGLAPGTTAALLLVHPVLSVVLGVVVLGESPTVAQLAGSALVVATVWAATRAPLPRRRPAVAPAVG</sequence>
<dbReference type="SUPFAM" id="SSF103481">
    <property type="entry name" value="Multidrug resistance efflux transporter EmrE"/>
    <property type="match status" value="2"/>
</dbReference>
<evidence type="ECO:0000256" key="5">
    <source>
        <dbReference type="ARBA" id="ARBA00022989"/>
    </source>
</evidence>
<dbReference type="OrthoDB" id="5315632at2"/>
<dbReference type="AlphaFoldDB" id="A0A4Q7UZD4"/>
<feature type="transmembrane region" description="Helical" evidence="7">
    <location>
        <begin position="209"/>
        <end position="236"/>
    </location>
</feature>
<comment type="similarity">
    <text evidence="2">Belongs to the EamA transporter family.</text>
</comment>
<dbReference type="InterPro" id="IPR000620">
    <property type="entry name" value="EamA_dom"/>
</dbReference>
<feature type="transmembrane region" description="Helical" evidence="7">
    <location>
        <begin position="118"/>
        <end position="140"/>
    </location>
</feature>
<dbReference type="PANTHER" id="PTHR42920:SF5">
    <property type="entry name" value="EAMA DOMAIN-CONTAINING PROTEIN"/>
    <property type="match status" value="1"/>
</dbReference>
<keyword evidence="4 7" id="KW-0812">Transmembrane</keyword>
<feature type="domain" description="EamA" evidence="8">
    <location>
        <begin position="179"/>
        <end position="312"/>
    </location>
</feature>
<feature type="transmembrane region" description="Helical" evidence="7">
    <location>
        <begin position="36"/>
        <end position="57"/>
    </location>
</feature>
<organism evidence="9 10">
    <name type="scientific">Pseudonocardia sediminis</name>
    <dbReference type="NCBI Taxonomy" id="1397368"/>
    <lineage>
        <taxon>Bacteria</taxon>
        <taxon>Bacillati</taxon>
        <taxon>Actinomycetota</taxon>
        <taxon>Actinomycetes</taxon>
        <taxon>Pseudonocardiales</taxon>
        <taxon>Pseudonocardiaceae</taxon>
        <taxon>Pseudonocardia</taxon>
    </lineage>
</organism>